<feature type="signal peptide" evidence="2">
    <location>
        <begin position="1"/>
        <end position="26"/>
    </location>
</feature>
<dbReference type="AlphaFoldDB" id="A0AAE1RNZ1"/>
<reference evidence="3" key="1">
    <citation type="submission" date="2023-12" db="EMBL/GenBank/DDBJ databases">
        <title>Genome assembly of Anisodus tanguticus.</title>
        <authorList>
            <person name="Wang Y.-J."/>
        </authorList>
    </citation>
    <scope>NUCLEOTIDE SEQUENCE</scope>
    <source>
        <strain evidence="3">KB-2021</strain>
        <tissue evidence="3">Leaf</tissue>
    </source>
</reference>
<comment type="caution">
    <text evidence="3">The sequence shown here is derived from an EMBL/GenBank/DDBJ whole genome shotgun (WGS) entry which is preliminary data.</text>
</comment>
<dbReference type="Proteomes" id="UP001291623">
    <property type="component" value="Unassembled WGS sequence"/>
</dbReference>
<evidence type="ECO:0000313" key="4">
    <source>
        <dbReference type="Proteomes" id="UP001291623"/>
    </source>
</evidence>
<gene>
    <name evidence="3" type="ORF">RND71_026798</name>
</gene>
<dbReference type="PANTHER" id="PTHR35472">
    <property type="match status" value="1"/>
</dbReference>
<accession>A0AAE1RNZ1</accession>
<name>A0AAE1RNZ1_9SOLA</name>
<dbReference type="EMBL" id="JAVYJV010000014">
    <property type="protein sequence ID" value="KAK4354604.1"/>
    <property type="molecule type" value="Genomic_DNA"/>
</dbReference>
<evidence type="ECO:0000256" key="1">
    <source>
        <dbReference type="SAM" id="MobiDB-lite"/>
    </source>
</evidence>
<proteinExistence type="predicted"/>
<protein>
    <submittedName>
        <fullName evidence="3">Uncharacterized protein</fullName>
    </submittedName>
</protein>
<dbReference type="InterPro" id="IPR055317">
    <property type="entry name" value="CLE14-like"/>
</dbReference>
<organism evidence="3 4">
    <name type="scientific">Anisodus tanguticus</name>
    <dbReference type="NCBI Taxonomy" id="243964"/>
    <lineage>
        <taxon>Eukaryota</taxon>
        <taxon>Viridiplantae</taxon>
        <taxon>Streptophyta</taxon>
        <taxon>Embryophyta</taxon>
        <taxon>Tracheophyta</taxon>
        <taxon>Spermatophyta</taxon>
        <taxon>Magnoliopsida</taxon>
        <taxon>eudicotyledons</taxon>
        <taxon>Gunneridae</taxon>
        <taxon>Pentapetalae</taxon>
        <taxon>asterids</taxon>
        <taxon>lamiids</taxon>
        <taxon>Solanales</taxon>
        <taxon>Solanaceae</taxon>
        <taxon>Solanoideae</taxon>
        <taxon>Hyoscyameae</taxon>
        <taxon>Anisodus</taxon>
    </lineage>
</organism>
<feature type="chain" id="PRO_5042052704" evidence="2">
    <location>
        <begin position="27"/>
        <end position="81"/>
    </location>
</feature>
<evidence type="ECO:0000256" key="2">
    <source>
        <dbReference type="SAM" id="SignalP"/>
    </source>
</evidence>
<dbReference type="PANTHER" id="PTHR35472:SF4">
    <property type="entry name" value="DUF19 DOMAIN-CONTAINING PROTEIN"/>
    <property type="match status" value="1"/>
</dbReference>
<evidence type="ECO:0000313" key="3">
    <source>
        <dbReference type="EMBL" id="KAK4354604.1"/>
    </source>
</evidence>
<feature type="region of interest" description="Disordered" evidence="1">
    <location>
        <begin position="44"/>
        <end position="81"/>
    </location>
</feature>
<keyword evidence="2" id="KW-0732">Signal</keyword>
<keyword evidence="4" id="KW-1185">Reference proteome</keyword>
<sequence length="81" mass="9177">MKPQYTSLPFLLLIIVILIVSQFPSCHNNQKITTTSTEQRFKRDLDSSFSLDPKASRNEDIEQSYKVSHHAVPGGPNPLHN</sequence>